<proteinExistence type="predicted"/>
<evidence type="ECO:0000313" key="1">
    <source>
        <dbReference type="EMBL" id="KAL2486863.1"/>
    </source>
</evidence>
<organism evidence="1 2">
    <name type="scientific">Abeliophyllum distichum</name>
    <dbReference type="NCBI Taxonomy" id="126358"/>
    <lineage>
        <taxon>Eukaryota</taxon>
        <taxon>Viridiplantae</taxon>
        <taxon>Streptophyta</taxon>
        <taxon>Embryophyta</taxon>
        <taxon>Tracheophyta</taxon>
        <taxon>Spermatophyta</taxon>
        <taxon>Magnoliopsida</taxon>
        <taxon>eudicotyledons</taxon>
        <taxon>Gunneridae</taxon>
        <taxon>Pentapetalae</taxon>
        <taxon>asterids</taxon>
        <taxon>lamiids</taxon>
        <taxon>Lamiales</taxon>
        <taxon>Oleaceae</taxon>
        <taxon>Forsythieae</taxon>
        <taxon>Abeliophyllum</taxon>
    </lineage>
</organism>
<name>A0ABD1RGE2_9LAMI</name>
<reference evidence="2" key="1">
    <citation type="submission" date="2024-07" db="EMBL/GenBank/DDBJ databases">
        <title>Two chromosome-level genome assemblies of Korean endemic species Abeliophyllum distichum and Forsythia ovata (Oleaceae).</title>
        <authorList>
            <person name="Jang H."/>
        </authorList>
    </citation>
    <scope>NUCLEOTIDE SEQUENCE [LARGE SCALE GENOMIC DNA]</scope>
</reference>
<gene>
    <name evidence="1" type="ORF">Adt_31619</name>
</gene>
<comment type="caution">
    <text evidence="1">The sequence shown here is derived from an EMBL/GenBank/DDBJ whole genome shotgun (WGS) entry which is preliminary data.</text>
</comment>
<dbReference type="Proteomes" id="UP001604336">
    <property type="component" value="Unassembled WGS sequence"/>
</dbReference>
<accession>A0ABD1RGE2</accession>
<protein>
    <submittedName>
        <fullName evidence="1">Uncharacterized protein</fullName>
    </submittedName>
</protein>
<evidence type="ECO:0000313" key="2">
    <source>
        <dbReference type="Proteomes" id="UP001604336"/>
    </source>
</evidence>
<dbReference type="EMBL" id="JBFOLK010000009">
    <property type="protein sequence ID" value="KAL2486863.1"/>
    <property type="molecule type" value="Genomic_DNA"/>
</dbReference>
<keyword evidence="2" id="KW-1185">Reference proteome</keyword>
<sequence length="121" mass="14223">MNFPPTKIHEDDDLKWYIFINKETTMRVTLLPTETPTSPTVHQEREKNLAEPLSVAQDRYDNLQDMQNFSNKIGEEMRIGNVGMSDVEENLETPFHMLRTTMLEEMKVTEVIRMSKVQHIQ</sequence>
<dbReference type="AlphaFoldDB" id="A0ABD1RGE2"/>